<reference evidence="2" key="1">
    <citation type="journal article" date="2023" name="G3 (Bethesda)">
        <title>Whole genome assemblies of Zophobas morio and Tenebrio molitor.</title>
        <authorList>
            <person name="Kaur S."/>
            <person name="Stinson S.A."/>
            <person name="diCenzo G.C."/>
        </authorList>
    </citation>
    <scope>NUCLEOTIDE SEQUENCE</scope>
    <source>
        <strain evidence="2">QUZm001</strain>
    </source>
</reference>
<protein>
    <submittedName>
        <fullName evidence="2">Uncharacterized protein</fullName>
    </submittedName>
</protein>
<proteinExistence type="predicted"/>
<evidence type="ECO:0000313" key="2">
    <source>
        <dbReference type="EMBL" id="KAJ3652597.1"/>
    </source>
</evidence>
<dbReference type="InterPro" id="IPR032062">
    <property type="entry name" value="DUF4803"/>
</dbReference>
<organism evidence="2 3">
    <name type="scientific">Zophobas morio</name>
    <dbReference type="NCBI Taxonomy" id="2755281"/>
    <lineage>
        <taxon>Eukaryota</taxon>
        <taxon>Metazoa</taxon>
        <taxon>Ecdysozoa</taxon>
        <taxon>Arthropoda</taxon>
        <taxon>Hexapoda</taxon>
        <taxon>Insecta</taxon>
        <taxon>Pterygota</taxon>
        <taxon>Neoptera</taxon>
        <taxon>Endopterygota</taxon>
        <taxon>Coleoptera</taxon>
        <taxon>Polyphaga</taxon>
        <taxon>Cucujiformia</taxon>
        <taxon>Tenebrionidae</taxon>
        <taxon>Zophobas</taxon>
    </lineage>
</organism>
<accession>A0AA38MDL1</accession>
<dbReference type="EMBL" id="JALNTZ010000005">
    <property type="protein sequence ID" value="KAJ3652597.1"/>
    <property type="molecule type" value="Genomic_DNA"/>
</dbReference>
<evidence type="ECO:0000256" key="1">
    <source>
        <dbReference type="SAM" id="SignalP"/>
    </source>
</evidence>
<sequence>MRSSLSCFLFVISISFVSCSLALFELSTKVTNLLSETIDTDNSTQKLVLLRLDGITVEINDIIGQIGRMEKYRKWNIISRMLRNLPVINDRKSTLQDIRVSQIYLNNYYRTMEKYVRDADEYNSTAVLDFANKVLSDSENSVSSLVDLLYQKVLDEGFVENLVNEIQPNDNYYCRERQSTAEILHTFMNEVQTMNIKSFITVHAAYKIKEIYSNTRESFKKEIVNGNKNFQTRTSKLLSALKPYIGRASLELRRCDPQPYIYGETYVEIRNFFHGIIINKVNLDPNGSCKKECNFYSYTKHYNCGSNEWCRKETTCSKVIDCQYVDSSMEVCPSKMHTTNRRYEYVKLGNGRVLGKEKPCSTHVTSLETYRNSVFWKCSYCFCLCDEGRKFYTQNHINMRPVESHIHRNMVVTGLRLVEHNRIIHLQIQEGKLVSNGQIDPKIVQWLPPEDYEITQSTYANGEDYHTLSWEKRDLQLVDVMAEEGNVVTGVGFKLVGNNLRLRIFTSPFNFTTGELTKTFKEVLENSTKIGSQLNMNAVDIPTRSNWPLNQFTTNKFVKFTNSDYEKDAGQSTVPFIDAQPVESANPVPLSGVGIFHKGRPKFGGFIAPRIFTYNFTKHLEPGFSQLKTND</sequence>
<dbReference type="AlphaFoldDB" id="A0AA38MDL1"/>
<dbReference type="Proteomes" id="UP001168821">
    <property type="component" value="Unassembled WGS sequence"/>
</dbReference>
<feature type="signal peptide" evidence="1">
    <location>
        <begin position="1"/>
        <end position="22"/>
    </location>
</feature>
<feature type="chain" id="PRO_5041396754" evidence="1">
    <location>
        <begin position="23"/>
        <end position="631"/>
    </location>
</feature>
<comment type="caution">
    <text evidence="2">The sequence shown here is derived from an EMBL/GenBank/DDBJ whole genome shotgun (WGS) entry which is preliminary data.</text>
</comment>
<name>A0AA38MDL1_9CUCU</name>
<dbReference type="Pfam" id="PF16061">
    <property type="entry name" value="DUF4803"/>
    <property type="match status" value="1"/>
</dbReference>
<evidence type="ECO:0000313" key="3">
    <source>
        <dbReference type="Proteomes" id="UP001168821"/>
    </source>
</evidence>
<dbReference type="PANTHER" id="PTHR47890">
    <property type="entry name" value="LD24308P"/>
    <property type="match status" value="1"/>
</dbReference>
<dbReference type="PROSITE" id="PS51257">
    <property type="entry name" value="PROKAR_LIPOPROTEIN"/>
    <property type="match status" value="1"/>
</dbReference>
<gene>
    <name evidence="2" type="ORF">Zmor_018548</name>
</gene>
<keyword evidence="3" id="KW-1185">Reference proteome</keyword>
<dbReference type="PANTHER" id="PTHR47890:SF1">
    <property type="entry name" value="LD24308P"/>
    <property type="match status" value="1"/>
</dbReference>
<keyword evidence="1" id="KW-0732">Signal</keyword>